<dbReference type="Proteomes" id="UP000741863">
    <property type="component" value="Unassembled WGS sequence"/>
</dbReference>
<dbReference type="InterPro" id="IPR049067">
    <property type="entry name" value="MreB-like_C"/>
</dbReference>
<comment type="caution">
    <text evidence="3">The sequence shown here is derived from an EMBL/GenBank/DDBJ whole genome shotgun (WGS) entry which is preliminary data.</text>
</comment>
<evidence type="ECO:0000313" key="3">
    <source>
        <dbReference type="EMBL" id="MBM7631382.1"/>
    </source>
</evidence>
<feature type="domain" description="Actin homologue MreB-like C-terminal" evidence="2">
    <location>
        <begin position="234"/>
        <end position="352"/>
    </location>
</feature>
<dbReference type="Gene3D" id="3.30.420.40">
    <property type="match status" value="2"/>
</dbReference>
<dbReference type="SUPFAM" id="SSF53067">
    <property type="entry name" value="Actin-like ATPase domain"/>
    <property type="match status" value="1"/>
</dbReference>
<dbReference type="EMBL" id="JAFBEC010000001">
    <property type="protein sequence ID" value="MBM7631382.1"/>
    <property type="molecule type" value="Genomic_DNA"/>
</dbReference>
<name>A0ABS2P7V9_9BACL</name>
<dbReference type="CDD" id="cd24023">
    <property type="entry name" value="ASKHA_NBD_ParM_Alp7A-like"/>
    <property type="match status" value="1"/>
</dbReference>
<evidence type="ECO:0000313" key="4">
    <source>
        <dbReference type="Proteomes" id="UP000741863"/>
    </source>
</evidence>
<gene>
    <name evidence="3" type="ORF">JOD17_000473</name>
</gene>
<accession>A0ABS2P7V9</accession>
<dbReference type="Pfam" id="PF17989">
    <property type="entry name" value="ALP_N"/>
    <property type="match status" value="1"/>
</dbReference>
<dbReference type="RefSeq" id="WP_238554273.1">
    <property type="nucleotide sequence ID" value="NZ_JAFBEC010000001.1"/>
</dbReference>
<protein>
    <submittedName>
        <fullName evidence="3">Plasmid segregation protein ParM</fullName>
    </submittedName>
</protein>
<feature type="domain" description="Actin-like protein N-terminal" evidence="1">
    <location>
        <begin position="12"/>
        <end position="188"/>
    </location>
</feature>
<keyword evidence="4" id="KW-1185">Reference proteome</keyword>
<dbReference type="InterPro" id="IPR040607">
    <property type="entry name" value="ALP_N"/>
</dbReference>
<proteinExistence type="predicted"/>
<evidence type="ECO:0000259" key="2">
    <source>
        <dbReference type="Pfam" id="PF21522"/>
    </source>
</evidence>
<dbReference type="Pfam" id="PF21522">
    <property type="entry name" value="MreB-like_C"/>
    <property type="match status" value="1"/>
</dbReference>
<reference evidence="3 4" key="1">
    <citation type="submission" date="2021-01" db="EMBL/GenBank/DDBJ databases">
        <title>Genomic Encyclopedia of Type Strains, Phase IV (KMG-IV): sequencing the most valuable type-strain genomes for metagenomic binning, comparative biology and taxonomic classification.</title>
        <authorList>
            <person name="Goeker M."/>
        </authorList>
    </citation>
    <scope>NUCLEOTIDE SEQUENCE [LARGE SCALE GENOMIC DNA]</scope>
    <source>
        <strain evidence="3 4">DSM 25540</strain>
    </source>
</reference>
<organism evidence="3 4">
    <name type="scientific">Geomicrobium sediminis</name>
    <dbReference type="NCBI Taxonomy" id="1347788"/>
    <lineage>
        <taxon>Bacteria</taxon>
        <taxon>Bacillati</taxon>
        <taxon>Bacillota</taxon>
        <taxon>Bacilli</taxon>
        <taxon>Bacillales</taxon>
        <taxon>Geomicrobium</taxon>
    </lineage>
</organism>
<sequence>MNRQGAITVLIAADLGNSETKMYINDQFLKQPSVIKRLFSKPENLELDVEKSILNLDHELLVNVSSQAIRRDGLFMIGERASRSADVENMNIKLGNKYKHDLPVIMLLGMVASHEVRNQYMEQGALPNFLEVKAKLSTAIPASEHTNEKAEALRRRILDHSHHVTLHVGEQQVNVQVSFDDVNVTQEGIPALYTLRAANHEILKDYVSLYDYNISEEKLDKLPKKIAEKNIVHVDIGDGTTEFNYTEKLNPVLDLSDGQRFGVGHATQEAINLLKSEVGGYLDLNRQQFMDIHRDRNNPLHKDAVNKLMEAKYTQSRLLLEAVQEKVVQTAGRVNFIMVYGGGSIQFKTELYEDLIEFAADAKLEVIWVPEEYAINMNVDGLRILNEKVLYA</sequence>
<evidence type="ECO:0000259" key="1">
    <source>
        <dbReference type="Pfam" id="PF17989"/>
    </source>
</evidence>
<dbReference type="InterPro" id="IPR043129">
    <property type="entry name" value="ATPase_NBD"/>
</dbReference>